<comment type="caution">
    <text evidence="7">The sequence shown here is derived from an EMBL/GenBank/DDBJ whole genome shotgun (WGS) entry which is preliminary data.</text>
</comment>
<feature type="compositionally biased region" description="Polar residues" evidence="3">
    <location>
        <begin position="514"/>
        <end position="524"/>
    </location>
</feature>
<feature type="compositionally biased region" description="Polar residues" evidence="3">
    <location>
        <begin position="553"/>
        <end position="566"/>
    </location>
</feature>
<keyword evidence="4" id="KW-0812">Transmembrane</keyword>
<proteinExistence type="predicted"/>
<gene>
    <name evidence="7" type="ORF">ACFFSY_08365</name>
</gene>
<dbReference type="SUPFAM" id="SSF49503">
    <property type="entry name" value="Cupredoxins"/>
    <property type="match status" value="3"/>
</dbReference>
<feature type="region of interest" description="Disordered" evidence="3">
    <location>
        <begin position="402"/>
        <end position="494"/>
    </location>
</feature>
<feature type="transmembrane region" description="Helical" evidence="4">
    <location>
        <begin position="198"/>
        <end position="222"/>
    </location>
</feature>
<dbReference type="InterPro" id="IPR002355">
    <property type="entry name" value="Cu_oxidase_Cu_BS"/>
</dbReference>
<evidence type="ECO:0000256" key="2">
    <source>
        <dbReference type="ARBA" id="ARBA00023002"/>
    </source>
</evidence>
<dbReference type="CDD" id="cd04202">
    <property type="entry name" value="CuRO_D2_2dMcoN_like"/>
    <property type="match status" value="1"/>
</dbReference>
<feature type="domain" description="Plastocyanin-like" evidence="5">
    <location>
        <begin position="809"/>
        <end position="913"/>
    </location>
</feature>
<evidence type="ECO:0000259" key="5">
    <source>
        <dbReference type="Pfam" id="PF07731"/>
    </source>
</evidence>
<dbReference type="Gene3D" id="2.60.40.420">
    <property type="entry name" value="Cupredoxins - blue copper proteins"/>
    <property type="match status" value="3"/>
</dbReference>
<dbReference type="PROSITE" id="PS00080">
    <property type="entry name" value="MULTICOPPER_OXIDASE2"/>
    <property type="match status" value="1"/>
</dbReference>
<keyword evidence="2" id="KW-0560">Oxidoreductase</keyword>
<feature type="transmembrane region" description="Helical" evidence="4">
    <location>
        <begin position="46"/>
        <end position="68"/>
    </location>
</feature>
<keyword evidence="1" id="KW-0479">Metal-binding</keyword>
<protein>
    <submittedName>
        <fullName evidence="7">Multicopper oxidase domain-containing protein</fullName>
    </submittedName>
</protein>
<evidence type="ECO:0000313" key="7">
    <source>
        <dbReference type="EMBL" id="MFB9325940.1"/>
    </source>
</evidence>
<feature type="region of interest" description="Disordered" evidence="3">
    <location>
        <begin position="508"/>
        <end position="582"/>
    </location>
</feature>
<dbReference type="InterPro" id="IPR011706">
    <property type="entry name" value="Cu-oxidase_C"/>
</dbReference>
<evidence type="ECO:0000256" key="1">
    <source>
        <dbReference type="ARBA" id="ARBA00022723"/>
    </source>
</evidence>
<dbReference type="InterPro" id="IPR008972">
    <property type="entry name" value="Cupredoxin"/>
</dbReference>
<evidence type="ECO:0000313" key="8">
    <source>
        <dbReference type="Proteomes" id="UP001589747"/>
    </source>
</evidence>
<feature type="compositionally biased region" description="Low complexity" evidence="3">
    <location>
        <begin position="437"/>
        <end position="482"/>
    </location>
</feature>
<keyword evidence="4" id="KW-0472">Membrane</keyword>
<feature type="transmembrane region" description="Helical" evidence="4">
    <location>
        <begin position="6"/>
        <end position="25"/>
    </location>
</feature>
<dbReference type="PANTHER" id="PTHR11709">
    <property type="entry name" value="MULTI-COPPER OXIDASE"/>
    <property type="match status" value="1"/>
</dbReference>
<feature type="transmembrane region" description="Helical" evidence="4">
    <location>
        <begin position="80"/>
        <end position="103"/>
    </location>
</feature>
<sequence length="932" mass="99436">MYSLFVGLTLGAPFLLLVLGWIAGTKASRLVYSGSAPRMHRKARKLITWTFILTLPVAAQAAAAALLMQQFDPVYWQDRLFILAPMTALPLLAAWFVAVPKLLMLRRELSRYEEETPLTSETLGRASQPGIVAPFQALAWSAAAVFLLAMTMAAPFDWLDAGIPVAVVLLVWYGLGVKHRRRSRKIAVTETPVVSRPWRSAAAGFGAAILLAAIAVPLGYLARETSFLPATVDMTSGPADFGGGATLAHAHGVEAAAPGSVFVSDLTGPREGEPDQRFTLTAEKKTVRLSSGKSVEAWTFNGQIPGPQLRMKQGELIEVTLVNKDIEGGATIHWHGLDVPNAEDGVAGATQNAVMPGESHTYRFIAEQTGTYWYHSHQHSREAVAKGLFGALIVDPAASADMDVQEPDGATDMNDVPGGAEEVPGTEPNENSDDAFATDTITTPNGTTDNGTNAASGAATSEPALPAEGTAPTDATEAPADGIADHETGSDADFDLDEEGLLDLARPKTEDASAGTQPEAPNTTDSKDDGAARTTNPPSSALQPKDAGGLQTKPGTTQDQLETKTPSFDIGSGDDATLALANGPSSDDGFTLAAYQPSFAPKGEVNTLAAEGTTPADSLQDGTDDANSEGDTLFSANAVAIEGERDFTVMTHLWGSTFAIGANDGVQRFDVQPGTPVRMRLINTDDWVRQSYMLTGTAFQVSAIDGTNVNDPGELRDVKVTLTTGGRYDLTFDMPEDPVFLSVGGRKDLGIFLSPDGKGDLPAIPEMEAFDPLHYGQSMATPFDASSTFDRSFDMIIDNKLGFYNGVFNQLYTMNGAVFPNTPMYMVREGDLVKIKIVNRSMVDHPMHLHGHHALVLSRNGEAADGSPWWTDTLDVQPGETYEIAFRADNPGLWMDHCHNLQHAEAGMSMHLMYEGVLAPYTVGSATQNHPE</sequence>
<evidence type="ECO:0000259" key="6">
    <source>
        <dbReference type="Pfam" id="PF07732"/>
    </source>
</evidence>
<dbReference type="InterPro" id="IPR011707">
    <property type="entry name" value="Cu-oxidase-like_N"/>
</dbReference>
<feature type="transmembrane region" description="Helical" evidence="4">
    <location>
        <begin position="158"/>
        <end position="177"/>
    </location>
</feature>
<dbReference type="InterPro" id="IPR045087">
    <property type="entry name" value="Cu-oxidase_fam"/>
</dbReference>
<feature type="transmembrane region" description="Helical" evidence="4">
    <location>
        <begin position="131"/>
        <end position="152"/>
    </location>
</feature>
<dbReference type="RefSeq" id="WP_377492720.1">
    <property type="nucleotide sequence ID" value="NZ_JBHMDO010000015.1"/>
</dbReference>
<dbReference type="EMBL" id="JBHMDO010000015">
    <property type="protein sequence ID" value="MFB9325940.1"/>
    <property type="molecule type" value="Genomic_DNA"/>
</dbReference>
<evidence type="ECO:0000256" key="4">
    <source>
        <dbReference type="SAM" id="Phobius"/>
    </source>
</evidence>
<organism evidence="7 8">
    <name type="scientific">Paenibacillus aurantiacus</name>
    <dbReference type="NCBI Taxonomy" id="1936118"/>
    <lineage>
        <taxon>Bacteria</taxon>
        <taxon>Bacillati</taxon>
        <taxon>Bacillota</taxon>
        <taxon>Bacilli</taxon>
        <taxon>Bacillales</taxon>
        <taxon>Paenibacillaceae</taxon>
        <taxon>Paenibacillus</taxon>
    </lineage>
</organism>
<evidence type="ECO:0000256" key="3">
    <source>
        <dbReference type="SAM" id="MobiDB-lite"/>
    </source>
</evidence>
<feature type="domain" description="Plastocyanin-like" evidence="6">
    <location>
        <begin position="283"/>
        <end position="397"/>
    </location>
</feature>
<feature type="compositionally biased region" description="Polar residues" evidence="3">
    <location>
        <begin position="533"/>
        <end position="542"/>
    </location>
</feature>
<name>A0ABV5KL36_9BACL</name>
<keyword evidence="4" id="KW-1133">Transmembrane helix</keyword>
<dbReference type="Pfam" id="PF07732">
    <property type="entry name" value="Cu-oxidase_3"/>
    <property type="match status" value="1"/>
</dbReference>
<reference evidence="7 8" key="1">
    <citation type="submission" date="2024-09" db="EMBL/GenBank/DDBJ databases">
        <authorList>
            <person name="Sun Q."/>
            <person name="Mori K."/>
        </authorList>
    </citation>
    <scope>NUCLEOTIDE SEQUENCE [LARGE SCALE GENOMIC DNA]</scope>
    <source>
        <strain evidence="7 8">TISTR 2452</strain>
    </source>
</reference>
<accession>A0ABV5KL36</accession>
<dbReference type="Proteomes" id="UP001589747">
    <property type="component" value="Unassembled WGS sequence"/>
</dbReference>
<keyword evidence="8" id="KW-1185">Reference proteome</keyword>
<dbReference type="Pfam" id="PF07731">
    <property type="entry name" value="Cu-oxidase_2"/>
    <property type="match status" value="1"/>
</dbReference>